<dbReference type="AlphaFoldDB" id="A0A1X7KUG7"/>
<name>A0A1X7KUG7_9BACL</name>
<proteinExistence type="predicted"/>
<keyword evidence="2" id="KW-1185">Reference proteome</keyword>
<reference evidence="1 2" key="1">
    <citation type="submission" date="2017-04" db="EMBL/GenBank/DDBJ databases">
        <authorList>
            <person name="Afonso C.L."/>
            <person name="Miller P.J."/>
            <person name="Scott M.A."/>
            <person name="Spackman E."/>
            <person name="Goraichik I."/>
            <person name="Dimitrov K.M."/>
            <person name="Suarez D.L."/>
            <person name="Swayne D.E."/>
        </authorList>
    </citation>
    <scope>NUCLEOTIDE SEQUENCE [LARGE SCALE GENOMIC DNA]</scope>
    <source>
        <strain evidence="1 2">11</strain>
    </source>
</reference>
<dbReference type="STRING" id="1852522.SAMN06295960_2715"/>
<organism evidence="1 2">
    <name type="scientific">Paenibacillus aquistagni</name>
    <dbReference type="NCBI Taxonomy" id="1852522"/>
    <lineage>
        <taxon>Bacteria</taxon>
        <taxon>Bacillati</taxon>
        <taxon>Bacillota</taxon>
        <taxon>Bacilli</taxon>
        <taxon>Bacillales</taxon>
        <taxon>Paenibacillaceae</taxon>
        <taxon>Paenibacillus</taxon>
    </lineage>
</organism>
<dbReference type="Proteomes" id="UP000193834">
    <property type="component" value="Unassembled WGS sequence"/>
</dbReference>
<dbReference type="EMBL" id="FXAZ01000003">
    <property type="protein sequence ID" value="SMG45168.1"/>
    <property type="molecule type" value="Genomic_DNA"/>
</dbReference>
<accession>A0A1X7KUG7</accession>
<evidence type="ECO:0000313" key="1">
    <source>
        <dbReference type="EMBL" id="SMG45168.1"/>
    </source>
</evidence>
<sequence length="49" mass="5581">MITYVCIGILLLFLGYLCIRALTIHKHTPLPDDLDKQLLHAFNKEGDGR</sequence>
<evidence type="ECO:0000313" key="2">
    <source>
        <dbReference type="Proteomes" id="UP000193834"/>
    </source>
</evidence>
<protein>
    <submittedName>
        <fullName evidence="1">Uncharacterized protein</fullName>
    </submittedName>
</protein>
<gene>
    <name evidence="1" type="ORF">SAMN06295960_2715</name>
</gene>